<evidence type="ECO:0000256" key="5">
    <source>
        <dbReference type="ARBA" id="ARBA00022741"/>
    </source>
</evidence>
<dbReference type="InterPro" id="IPR002423">
    <property type="entry name" value="Cpn60/GroEL/TCP-1"/>
</dbReference>
<keyword evidence="6 11" id="KW-0067">ATP-binding</keyword>
<evidence type="ECO:0000256" key="12">
    <source>
        <dbReference type="SAM" id="MobiDB-lite"/>
    </source>
</evidence>
<reference evidence="13 14" key="1">
    <citation type="journal article" date="2019" name="PLoS ONE">
        <title>Genomic analyses reveal an absence of contemporary introgressive admixture between fin whales and blue whales, despite known hybrids.</title>
        <authorList>
            <person name="Westbury M.V."/>
            <person name="Petersen B."/>
            <person name="Lorenzen E.D."/>
        </authorList>
    </citation>
    <scope>NUCLEOTIDE SEQUENCE [LARGE SCALE GENOMIC DNA]</scope>
    <source>
        <strain evidence="13">FinWhale-01</strain>
    </source>
</reference>
<dbReference type="CDD" id="cd03337">
    <property type="entry name" value="TCP1_gamma"/>
    <property type="match status" value="1"/>
</dbReference>
<evidence type="ECO:0000256" key="11">
    <source>
        <dbReference type="RuleBase" id="RU004187"/>
    </source>
</evidence>
<comment type="subcellular location">
    <subcellularLocation>
        <location evidence="1">Cytoplasm</location>
    </subcellularLocation>
</comment>
<evidence type="ECO:0000256" key="10">
    <source>
        <dbReference type="ARBA" id="ARBA00093522"/>
    </source>
</evidence>
<evidence type="ECO:0000313" key="13">
    <source>
        <dbReference type="EMBL" id="KAB0390288.1"/>
    </source>
</evidence>
<dbReference type="GO" id="GO:0005832">
    <property type="term" value="C:chaperonin-containing T-complex"/>
    <property type="evidence" value="ECO:0007669"/>
    <property type="project" value="UniProtKB-ARBA"/>
</dbReference>
<evidence type="ECO:0000256" key="3">
    <source>
        <dbReference type="ARBA" id="ARBA00017187"/>
    </source>
</evidence>
<comment type="subunit">
    <text evidence="10">Component of the chaperonin-containing T-complex (TRiC), a hexadecamer composed of two identical back-to-back stacked rings enclosing a protein folding chamber. Each ring is made up of eight different subunits: TCP1/CCT1, CCT2, CCT3, CCT4, CCT5, CCT6A/CCT6, CCT7, CCT8. Interacts with PACRG. Interacts with DNAAF4. Interacts with DLEC1.</text>
</comment>
<evidence type="ECO:0000256" key="8">
    <source>
        <dbReference type="ARBA" id="ARBA00031286"/>
    </source>
</evidence>
<dbReference type="AlphaFoldDB" id="A0A643BRI1"/>
<sequence length="415" mass="45462">TIADVIRTCLGPKSMMKMLLDPMGGIVMTNDGNAILREIQVQHPAAKSMIEISRTQDEEVGDGTTSVIILGEMLSVAEHFLEQQMHPTVVISAYRRALDDMISTLKKISTPVDTSNRDAMLNIINSSITTKVISRWSSLACNIALDAVKTVQFEENGRKEIDIKKYAKVEKVYRGKRKAYFCVCICAFAYISATGACGGRIVSRPEELREEDVGTGAGLLEIKKIGDEYFTFITECRDPKACTILLRGASKEILSEVERNLQDAMQVCRNVLLDPQLVPGGGASEMAVAHALTEKSKAMTGVEQWPYRAVAQALEVIPRTLIQNCGASTIRLLTSLRAKHTQENCETWGVNGETGTLVDMKELGIWEPLAVKLQTYKTAVETAVLLLRIDDIVSGHKKKGDDQSQQGGAPDAGQE</sequence>
<comment type="function">
    <text evidence="9">Component of the chaperonin-containing T-complex (TRiC), a molecular chaperone complex that assists the folding of actin, tubulin and other proteins upon ATP hydrolysis. The TRiC complex mediates the folding of WRAP53/TCAB1, thereby regulating telomere maintenance. As part of the TRiC complex may play a role in the assembly of BBSome, a complex involved in ciliogenesis regulating transports vesicles to the cilia.</text>
</comment>
<keyword evidence="4" id="KW-0963">Cytoplasm</keyword>
<feature type="region of interest" description="Disordered" evidence="12">
    <location>
        <begin position="396"/>
        <end position="415"/>
    </location>
</feature>
<keyword evidence="14" id="KW-1185">Reference proteome</keyword>
<keyword evidence="7 11" id="KW-0143">Chaperone</keyword>
<dbReference type="EMBL" id="SGJD01005706">
    <property type="protein sequence ID" value="KAB0390288.1"/>
    <property type="molecule type" value="Genomic_DNA"/>
</dbReference>
<dbReference type="FunFam" id="1.10.560.10:FF:000076">
    <property type="entry name" value="T-complex protein 1 subunit gamma"/>
    <property type="match status" value="1"/>
</dbReference>
<dbReference type="PROSITE" id="PS00751">
    <property type="entry name" value="TCP1_2"/>
    <property type="match status" value="1"/>
</dbReference>
<protein>
    <recommendedName>
        <fullName evidence="3">T-complex protein 1 subunit gamma</fullName>
    </recommendedName>
    <alternativeName>
        <fullName evidence="8">CCT-gamma</fullName>
    </alternativeName>
</protein>
<evidence type="ECO:0000256" key="9">
    <source>
        <dbReference type="ARBA" id="ARBA00093360"/>
    </source>
</evidence>
<accession>A0A643BRI1</accession>
<evidence type="ECO:0000256" key="2">
    <source>
        <dbReference type="ARBA" id="ARBA00008020"/>
    </source>
</evidence>
<feature type="non-terminal residue" evidence="13">
    <location>
        <position position="1"/>
    </location>
</feature>
<keyword evidence="5 11" id="KW-0547">Nucleotide-binding</keyword>
<dbReference type="PRINTS" id="PR00304">
    <property type="entry name" value="TCOMPLEXTCP1"/>
</dbReference>
<dbReference type="SUPFAM" id="SSF52029">
    <property type="entry name" value="GroEL apical domain-like"/>
    <property type="match status" value="1"/>
</dbReference>
<name>A0A643BRI1_BALPH</name>
<evidence type="ECO:0000256" key="4">
    <source>
        <dbReference type="ARBA" id="ARBA00022490"/>
    </source>
</evidence>
<dbReference type="OrthoDB" id="275057at2759"/>
<dbReference type="Gene3D" id="3.30.260.10">
    <property type="entry name" value="TCP-1-like chaperonin intermediate domain"/>
    <property type="match status" value="1"/>
</dbReference>
<dbReference type="InterPro" id="IPR002194">
    <property type="entry name" value="Chaperonin_TCP-1_CS"/>
</dbReference>
<evidence type="ECO:0000256" key="6">
    <source>
        <dbReference type="ARBA" id="ARBA00022840"/>
    </source>
</evidence>
<evidence type="ECO:0000256" key="1">
    <source>
        <dbReference type="ARBA" id="ARBA00004496"/>
    </source>
</evidence>
<dbReference type="GO" id="GO:0140662">
    <property type="term" value="F:ATP-dependent protein folding chaperone"/>
    <property type="evidence" value="ECO:0007669"/>
    <property type="project" value="InterPro"/>
</dbReference>
<evidence type="ECO:0000256" key="7">
    <source>
        <dbReference type="ARBA" id="ARBA00023186"/>
    </source>
</evidence>
<dbReference type="GO" id="GO:0051082">
    <property type="term" value="F:unfolded protein binding"/>
    <property type="evidence" value="ECO:0007669"/>
    <property type="project" value="InterPro"/>
</dbReference>
<comment type="caution">
    <text evidence="13">The sequence shown here is derived from an EMBL/GenBank/DDBJ whole genome shotgun (WGS) entry which is preliminary data.</text>
</comment>
<dbReference type="Pfam" id="PF00118">
    <property type="entry name" value="Cpn60_TCP1"/>
    <property type="match status" value="2"/>
</dbReference>
<dbReference type="InterPro" id="IPR027409">
    <property type="entry name" value="GroEL-like_apical_dom_sf"/>
</dbReference>
<organism evidence="13 14">
    <name type="scientific">Balaenoptera physalus</name>
    <name type="common">Fin whale</name>
    <name type="synonym">Balaena physalus</name>
    <dbReference type="NCBI Taxonomy" id="9770"/>
    <lineage>
        <taxon>Eukaryota</taxon>
        <taxon>Metazoa</taxon>
        <taxon>Chordata</taxon>
        <taxon>Craniata</taxon>
        <taxon>Vertebrata</taxon>
        <taxon>Euteleostomi</taxon>
        <taxon>Mammalia</taxon>
        <taxon>Eutheria</taxon>
        <taxon>Laurasiatheria</taxon>
        <taxon>Artiodactyla</taxon>
        <taxon>Whippomorpha</taxon>
        <taxon>Cetacea</taxon>
        <taxon>Mysticeti</taxon>
        <taxon>Balaenopteridae</taxon>
        <taxon>Balaenoptera</taxon>
    </lineage>
</organism>
<comment type="similarity">
    <text evidence="2 11">Belongs to the TCP-1 chaperonin family.</text>
</comment>
<dbReference type="InterPro" id="IPR012719">
    <property type="entry name" value="Chap_CCT_gamma"/>
</dbReference>
<gene>
    <name evidence="13" type="ORF">E2I00_002803</name>
</gene>
<dbReference type="InterPro" id="IPR027413">
    <property type="entry name" value="GROEL-like_equatorial_sf"/>
</dbReference>
<dbReference type="Proteomes" id="UP000437017">
    <property type="component" value="Unassembled WGS sequence"/>
</dbReference>
<dbReference type="SUPFAM" id="SSF54849">
    <property type="entry name" value="GroEL-intermediate domain like"/>
    <property type="match status" value="1"/>
</dbReference>
<evidence type="ECO:0000313" key="14">
    <source>
        <dbReference type="Proteomes" id="UP000437017"/>
    </source>
</evidence>
<dbReference type="GO" id="GO:0005524">
    <property type="term" value="F:ATP binding"/>
    <property type="evidence" value="ECO:0007669"/>
    <property type="project" value="UniProtKB-KW"/>
</dbReference>
<dbReference type="PROSITE" id="PS00995">
    <property type="entry name" value="TCP1_3"/>
    <property type="match status" value="1"/>
</dbReference>
<proteinExistence type="inferred from homology"/>
<dbReference type="InterPro" id="IPR027410">
    <property type="entry name" value="TCP-1-like_intermed_sf"/>
</dbReference>
<dbReference type="InterPro" id="IPR017998">
    <property type="entry name" value="Chaperone_TCP-1"/>
</dbReference>
<dbReference type="SUPFAM" id="SSF48592">
    <property type="entry name" value="GroEL equatorial domain-like"/>
    <property type="match status" value="1"/>
</dbReference>
<dbReference type="PANTHER" id="PTHR11353">
    <property type="entry name" value="CHAPERONIN"/>
    <property type="match status" value="1"/>
</dbReference>
<dbReference type="GO" id="GO:0016887">
    <property type="term" value="F:ATP hydrolysis activity"/>
    <property type="evidence" value="ECO:0007669"/>
    <property type="project" value="InterPro"/>
</dbReference>
<dbReference type="FunFam" id="1.10.560.10:FF:000085">
    <property type="entry name" value="T-complex protein 1 subunit gamma"/>
    <property type="match status" value="1"/>
</dbReference>
<dbReference type="Gene3D" id="3.50.7.10">
    <property type="entry name" value="GroEL"/>
    <property type="match status" value="1"/>
</dbReference>
<dbReference type="PROSITE" id="PS00750">
    <property type="entry name" value="TCP1_1"/>
    <property type="match status" value="1"/>
</dbReference>
<dbReference type="Gene3D" id="1.10.560.10">
    <property type="entry name" value="GroEL-like equatorial domain"/>
    <property type="match status" value="2"/>
</dbReference>